<evidence type="ECO:0000256" key="2">
    <source>
        <dbReference type="ARBA" id="ARBA00022801"/>
    </source>
</evidence>
<evidence type="ECO:0000313" key="4">
    <source>
        <dbReference type="EMBL" id="SDQ43182.1"/>
    </source>
</evidence>
<dbReference type="EMBL" id="FNLC01000001">
    <property type="protein sequence ID" value="SDQ43182.1"/>
    <property type="molecule type" value="Genomic_DNA"/>
</dbReference>
<evidence type="ECO:0000256" key="1">
    <source>
        <dbReference type="ARBA" id="ARBA00001946"/>
    </source>
</evidence>
<dbReference type="InterPro" id="IPR020084">
    <property type="entry name" value="NUDIX_hydrolase_CS"/>
</dbReference>
<dbReference type="STRING" id="1095778.SAMN04489842_0812"/>
<dbReference type="PANTHER" id="PTHR43046">
    <property type="entry name" value="GDP-MANNOSE MANNOSYL HYDROLASE"/>
    <property type="match status" value="1"/>
</dbReference>
<reference evidence="5" key="1">
    <citation type="submission" date="2016-10" db="EMBL/GenBank/DDBJ databases">
        <authorList>
            <person name="Varghese N."/>
            <person name="Submissions S."/>
        </authorList>
    </citation>
    <scope>NUCLEOTIDE SEQUENCE [LARGE SCALE GENOMIC DNA]</scope>
    <source>
        <strain evidence="5">DSM 24767</strain>
    </source>
</reference>
<dbReference type="OrthoDB" id="40462at2157"/>
<dbReference type="AlphaFoldDB" id="A0A1H1AU61"/>
<feature type="domain" description="Nudix hydrolase" evidence="3">
    <location>
        <begin position="33"/>
        <end position="163"/>
    </location>
</feature>
<evidence type="ECO:0000313" key="5">
    <source>
        <dbReference type="Proteomes" id="UP000198848"/>
    </source>
</evidence>
<keyword evidence="5" id="KW-1185">Reference proteome</keyword>
<accession>A0A1H1AU61</accession>
<name>A0A1H1AU61_NATTX</name>
<dbReference type="SUPFAM" id="SSF55811">
    <property type="entry name" value="Nudix"/>
    <property type="match status" value="1"/>
</dbReference>
<comment type="cofactor">
    <cofactor evidence="1">
        <name>Mg(2+)</name>
        <dbReference type="ChEBI" id="CHEBI:18420"/>
    </cofactor>
</comment>
<dbReference type="Gene3D" id="3.90.79.10">
    <property type="entry name" value="Nucleoside Triphosphate Pyrophosphohydrolase"/>
    <property type="match status" value="1"/>
</dbReference>
<dbReference type="CDD" id="cd02883">
    <property type="entry name" value="NUDIX_Hydrolase"/>
    <property type="match status" value="1"/>
</dbReference>
<dbReference type="PROSITE" id="PS00893">
    <property type="entry name" value="NUDIX_BOX"/>
    <property type="match status" value="1"/>
</dbReference>
<dbReference type="RefSeq" id="WP_090377695.1">
    <property type="nucleotide sequence ID" value="NZ_FNLC01000001.1"/>
</dbReference>
<protein>
    <submittedName>
        <fullName evidence="4">ADP-ribose pyrophosphatase YjhB, NUDIX family</fullName>
    </submittedName>
</protein>
<dbReference type="Pfam" id="PF00293">
    <property type="entry name" value="NUDIX"/>
    <property type="match status" value="1"/>
</dbReference>
<dbReference type="PANTHER" id="PTHR43046:SF14">
    <property type="entry name" value="MUTT_NUDIX FAMILY PROTEIN"/>
    <property type="match status" value="1"/>
</dbReference>
<organism evidence="4 5">
    <name type="scientific">Natronobacterium texcoconense</name>
    <dbReference type="NCBI Taxonomy" id="1095778"/>
    <lineage>
        <taxon>Archaea</taxon>
        <taxon>Methanobacteriati</taxon>
        <taxon>Methanobacteriota</taxon>
        <taxon>Stenosarchaea group</taxon>
        <taxon>Halobacteria</taxon>
        <taxon>Halobacteriales</taxon>
        <taxon>Natrialbaceae</taxon>
        <taxon>Natronobacterium</taxon>
    </lineage>
</organism>
<sequence>MDAGVPSDVPRETQTIHVPPTRVESYREWATDGTGLTAAARVRDSDGRIALVKNGWSDGWIAPGGAVEPSETPADAARREVYEETGLEATVDEPILVLDQTYVSEADSGVQFHAEFVLFAASADGPIPDVDQLGVDSDEITAAQWFETLPENLHEDDLFRPYL</sequence>
<dbReference type="GO" id="GO:0016787">
    <property type="term" value="F:hydrolase activity"/>
    <property type="evidence" value="ECO:0007669"/>
    <property type="project" value="UniProtKB-KW"/>
</dbReference>
<dbReference type="PRINTS" id="PR00502">
    <property type="entry name" value="NUDIXFAMILY"/>
</dbReference>
<evidence type="ECO:0000259" key="3">
    <source>
        <dbReference type="PROSITE" id="PS51462"/>
    </source>
</evidence>
<dbReference type="InterPro" id="IPR020476">
    <property type="entry name" value="Nudix_hydrolase"/>
</dbReference>
<dbReference type="InterPro" id="IPR000086">
    <property type="entry name" value="NUDIX_hydrolase_dom"/>
</dbReference>
<dbReference type="InterPro" id="IPR015797">
    <property type="entry name" value="NUDIX_hydrolase-like_dom_sf"/>
</dbReference>
<keyword evidence="2" id="KW-0378">Hydrolase</keyword>
<dbReference type="PROSITE" id="PS51462">
    <property type="entry name" value="NUDIX"/>
    <property type="match status" value="1"/>
</dbReference>
<dbReference type="Proteomes" id="UP000198848">
    <property type="component" value="Unassembled WGS sequence"/>
</dbReference>
<proteinExistence type="predicted"/>
<gene>
    <name evidence="4" type="ORF">SAMN04489842_0812</name>
</gene>